<keyword evidence="2" id="KW-0349">Heme</keyword>
<dbReference type="GO" id="GO:0016020">
    <property type="term" value="C:membrane"/>
    <property type="evidence" value="ECO:0007669"/>
    <property type="project" value="UniProtKB-SubCell"/>
</dbReference>
<dbReference type="GO" id="GO:0009055">
    <property type="term" value="F:electron transfer activity"/>
    <property type="evidence" value="ECO:0007669"/>
    <property type="project" value="InterPro"/>
</dbReference>
<dbReference type="PANTHER" id="PTHR10978:SF5">
    <property type="entry name" value="SUCCINATE DEHYDROGENASE CYTOCHROME B560 SUBUNIT, MITOCHONDRIAL"/>
    <property type="match status" value="1"/>
</dbReference>
<dbReference type="GO" id="GO:0006099">
    <property type="term" value="P:tricarboxylic acid cycle"/>
    <property type="evidence" value="ECO:0007669"/>
    <property type="project" value="InterPro"/>
</dbReference>
<feature type="compositionally biased region" description="Basic residues" evidence="8">
    <location>
        <begin position="14"/>
        <end position="27"/>
    </location>
</feature>
<evidence type="ECO:0000256" key="8">
    <source>
        <dbReference type="SAM" id="MobiDB-lite"/>
    </source>
</evidence>
<dbReference type="GO" id="GO:0005739">
    <property type="term" value="C:mitochondrion"/>
    <property type="evidence" value="ECO:0007669"/>
    <property type="project" value="GOC"/>
</dbReference>
<dbReference type="InterPro" id="IPR000701">
    <property type="entry name" value="SuccDH_FuR_B_TM-su"/>
</dbReference>
<evidence type="ECO:0000313" key="10">
    <source>
        <dbReference type="EMBL" id="CAE0412754.1"/>
    </source>
</evidence>
<dbReference type="InterPro" id="IPR034804">
    <property type="entry name" value="SQR/QFR_C/D"/>
</dbReference>
<evidence type="ECO:0000256" key="3">
    <source>
        <dbReference type="ARBA" id="ARBA00022692"/>
    </source>
</evidence>
<feature type="transmembrane region" description="Helical" evidence="9">
    <location>
        <begin position="134"/>
        <end position="159"/>
    </location>
</feature>
<sequence>MKMRSHLPREIQKRGRRAPITKKKSARERKGFAKTFAVCRLPKKQETHIIYTMFAVKSATNGLLRTSKSLLAQPLRAQGLRPMTILSKQSGEEFKEKTYTAKMKASGKPVSPHVLIYAFPVVAISSITNRVTGAALSVGCAGLGLLELVGGSGTSLWVMETIGSQGFIISSGAKFGVSFTILYHYLGAVRHTLWDYYPDMLTNTEVEKSSYLLLGGATALSGLTIFF</sequence>
<dbReference type="InterPro" id="IPR014314">
    <property type="entry name" value="Succ_DH_cytb556"/>
</dbReference>
<feature type="transmembrane region" description="Helical" evidence="9">
    <location>
        <begin position="209"/>
        <end position="226"/>
    </location>
</feature>
<evidence type="ECO:0000256" key="5">
    <source>
        <dbReference type="ARBA" id="ARBA00022989"/>
    </source>
</evidence>
<evidence type="ECO:0000256" key="7">
    <source>
        <dbReference type="ARBA" id="ARBA00023136"/>
    </source>
</evidence>
<evidence type="ECO:0000256" key="4">
    <source>
        <dbReference type="ARBA" id="ARBA00022723"/>
    </source>
</evidence>
<proteinExistence type="predicted"/>
<keyword evidence="4" id="KW-0479">Metal-binding</keyword>
<dbReference type="CDD" id="cd03499">
    <property type="entry name" value="SQR_TypeC_SdhC"/>
    <property type="match status" value="1"/>
</dbReference>
<dbReference type="GO" id="GO:0006121">
    <property type="term" value="P:mitochondrial electron transport, succinate to ubiquinone"/>
    <property type="evidence" value="ECO:0007669"/>
    <property type="project" value="TreeGrafter"/>
</dbReference>
<evidence type="ECO:0000256" key="2">
    <source>
        <dbReference type="ARBA" id="ARBA00022617"/>
    </source>
</evidence>
<keyword evidence="6" id="KW-0408">Iron</keyword>
<evidence type="ECO:0000256" key="9">
    <source>
        <dbReference type="SAM" id="Phobius"/>
    </source>
</evidence>
<gene>
    <name evidence="10" type="ORF">ACOF00016_LOCUS10014</name>
</gene>
<dbReference type="GO" id="GO:0046872">
    <property type="term" value="F:metal ion binding"/>
    <property type="evidence" value="ECO:0007669"/>
    <property type="project" value="UniProtKB-KW"/>
</dbReference>
<dbReference type="EMBL" id="HBIM01012175">
    <property type="protein sequence ID" value="CAE0412754.1"/>
    <property type="molecule type" value="Transcribed_RNA"/>
</dbReference>
<keyword evidence="3 9" id="KW-0812">Transmembrane</keyword>
<protein>
    <recommendedName>
        <fullName evidence="11">Succinate dehydrogenase cytochrome b560 subunit, mitochondrial</fullName>
    </recommendedName>
</protein>
<evidence type="ECO:0008006" key="11">
    <source>
        <dbReference type="Google" id="ProtNLM"/>
    </source>
</evidence>
<dbReference type="Pfam" id="PF01127">
    <property type="entry name" value="Sdh_cyt"/>
    <property type="match status" value="1"/>
</dbReference>
<evidence type="ECO:0000256" key="6">
    <source>
        <dbReference type="ARBA" id="ARBA00023004"/>
    </source>
</evidence>
<dbReference type="AlphaFoldDB" id="A0A7S3L840"/>
<keyword evidence="7 9" id="KW-0472">Membrane</keyword>
<feature type="region of interest" description="Disordered" evidence="8">
    <location>
        <begin position="1"/>
        <end position="28"/>
    </location>
</feature>
<accession>A0A7S3L840</accession>
<feature type="transmembrane region" description="Helical" evidence="9">
    <location>
        <begin position="166"/>
        <end position="189"/>
    </location>
</feature>
<dbReference type="PANTHER" id="PTHR10978">
    <property type="entry name" value="SUCCINATE DEHYDROGENASE CYTOCHROME B560 SUBUNIT"/>
    <property type="match status" value="1"/>
</dbReference>
<comment type="subcellular location">
    <subcellularLocation>
        <location evidence="1">Membrane</location>
    </subcellularLocation>
</comment>
<name>A0A7S3L840_9STRA</name>
<keyword evidence="5 9" id="KW-1133">Transmembrane helix</keyword>
<dbReference type="Gene3D" id="1.20.1300.10">
    <property type="entry name" value="Fumarate reductase/succinate dehydrogenase, transmembrane subunit"/>
    <property type="match status" value="1"/>
</dbReference>
<reference evidence="10" key="1">
    <citation type="submission" date="2021-01" db="EMBL/GenBank/DDBJ databases">
        <authorList>
            <person name="Corre E."/>
            <person name="Pelletier E."/>
            <person name="Niang G."/>
            <person name="Scheremetjew M."/>
            <person name="Finn R."/>
            <person name="Kale V."/>
            <person name="Holt S."/>
            <person name="Cochrane G."/>
            <person name="Meng A."/>
            <person name="Brown T."/>
            <person name="Cohen L."/>
        </authorList>
    </citation>
    <scope>NUCLEOTIDE SEQUENCE</scope>
    <source>
        <strain evidence="10">CCMP127</strain>
    </source>
</reference>
<dbReference type="SUPFAM" id="SSF81343">
    <property type="entry name" value="Fumarate reductase respiratory complex transmembrane subunits"/>
    <property type="match status" value="1"/>
</dbReference>
<evidence type="ECO:0000256" key="1">
    <source>
        <dbReference type="ARBA" id="ARBA00004370"/>
    </source>
</evidence>
<organism evidence="10">
    <name type="scientific">Amphora coffeiformis</name>
    <dbReference type="NCBI Taxonomy" id="265554"/>
    <lineage>
        <taxon>Eukaryota</taxon>
        <taxon>Sar</taxon>
        <taxon>Stramenopiles</taxon>
        <taxon>Ochrophyta</taxon>
        <taxon>Bacillariophyta</taxon>
        <taxon>Bacillariophyceae</taxon>
        <taxon>Bacillariophycidae</taxon>
        <taxon>Thalassiophysales</taxon>
        <taxon>Catenulaceae</taxon>
        <taxon>Amphora</taxon>
    </lineage>
</organism>